<evidence type="ECO:0000313" key="2">
    <source>
        <dbReference type="EMBL" id="KAL0350291.1"/>
    </source>
</evidence>
<feature type="domain" description="Endonuclease/exonuclease/phosphatase" evidence="1">
    <location>
        <begin position="6"/>
        <end position="224"/>
    </location>
</feature>
<dbReference type="PANTHER" id="PTHR33710">
    <property type="entry name" value="BNAC02G09200D PROTEIN"/>
    <property type="match status" value="1"/>
</dbReference>
<proteinExistence type="predicted"/>
<dbReference type="AlphaFoldDB" id="A0AAW2P698"/>
<dbReference type="PANTHER" id="PTHR33710:SF62">
    <property type="entry name" value="DUF4283 DOMAIN PROTEIN"/>
    <property type="match status" value="1"/>
</dbReference>
<protein>
    <recommendedName>
        <fullName evidence="1">Endonuclease/exonuclease/phosphatase domain-containing protein</fullName>
    </recommendedName>
</protein>
<accession>A0AAW2P698</accession>
<dbReference type="Gene3D" id="3.60.10.10">
    <property type="entry name" value="Endonuclease/exonuclease/phosphatase"/>
    <property type="match status" value="1"/>
</dbReference>
<dbReference type="Pfam" id="PF03372">
    <property type="entry name" value="Exo_endo_phos"/>
    <property type="match status" value="1"/>
</dbReference>
<dbReference type="SUPFAM" id="SSF56219">
    <property type="entry name" value="DNase I-like"/>
    <property type="match status" value="1"/>
</dbReference>
<gene>
    <name evidence="2" type="ORF">Sradi_4178300</name>
</gene>
<reference evidence="2" key="1">
    <citation type="submission" date="2020-06" db="EMBL/GenBank/DDBJ databases">
        <authorList>
            <person name="Li T."/>
            <person name="Hu X."/>
            <person name="Zhang T."/>
            <person name="Song X."/>
            <person name="Zhang H."/>
            <person name="Dai N."/>
            <person name="Sheng W."/>
            <person name="Hou X."/>
            <person name="Wei L."/>
        </authorList>
    </citation>
    <scope>NUCLEOTIDE SEQUENCE</scope>
    <source>
        <strain evidence="2">G02</strain>
        <tissue evidence="2">Leaf</tissue>
    </source>
</reference>
<dbReference type="InterPro" id="IPR036691">
    <property type="entry name" value="Endo/exonu/phosph_ase_sf"/>
</dbReference>
<organism evidence="2">
    <name type="scientific">Sesamum radiatum</name>
    <name type="common">Black benniseed</name>
    <dbReference type="NCBI Taxonomy" id="300843"/>
    <lineage>
        <taxon>Eukaryota</taxon>
        <taxon>Viridiplantae</taxon>
        <taxon>Streptophyta</taxon>
        <taxon>Embryophyta</taxon>
        <taxon>Tracheophyta</taxon>
        <taxon>Spermatophyta</taxon>
        <taxon>Magnoliopsida</taxon>
        <taxon>eudicotyledons</taxon>
        <taxon>Gunneridae</taxon>
        <taxon>Pentapetalae</taxon>
        <taxon>asterids</taxon>
        <taxon>lamiids</taxon>
        <taxon>Lamiales</taxon>
        <taxon>Pedaliaceae</taxon>
        <taxon>Sesamum</taxon>
    </lineage>
</organism>
<dbReference type="EMBL" id="JACGWJ010000018">
    <property type="protein sequence ID" value="KAL0350291.1"/>
    <property type="molecule type" value="Genomic_DNA"/>
</dbReference>
<dbReference type="InterPro" id="IPR005135">
    <property type="entry name" value="Endo/exonuclease/phosphatase"/>
</dbReference>
<sequence length="423" mass="49120">MNLLMWNCQGLGGPWTVRSLGNFIRDYHPALVFLAETKCSSCRIDLLKRRFDMFGFSVESRGKGGGLALLWRKSVDVVLQSYSHNHIDVYVRLNENQDWWRFTGLYGEPETAKREATWRLLSQLHTQSVWPWLVAGDFNEILDQSEKWGGPPRPLWQIRKFRRALTDCGLSDLGYSGEPFTWSNHHSSPGTIRERLDQACANWGWTQLFPNVSVLHLSANCSDHSALLVKLDGRPTLNLRGFRPWRFEAAWLQTEQCANIVADNWRCPLSSNPTMALFERMEACQQSLTQWSKESLHNDRQRINQLECRLTTLLSGILTPERLEEASALRQELENRAAREETVWRQRSKALWLRARDRNTSFFHRQASQHFQTNLISRIKDSSGEWVEDVDGIRRYIVSYFHDVFASSRPQETDVAIGTEHLR</sequence>
<evidence type="ECO:0000259" key="1">
    <source>
        <dbReference type="Pfam" id="PF03372"/>
    </source>
</evidence>
<name>A0AAW2P698_SESRA</name>
<comment type="caution">
    <text evidence="2">The sequence shown here is derived from an EMBL/GenBank/DDBJ whole genome shotgun (WGS) entry which is preliminary data.</text>
</comment>
<dbReference type="GO" id="GO:0003824">
    <property type="term" value="F:catalytic activity"/>
    <property type="evidence" value="ECO:0007669"/>
    <property type="project" value="InterPro"/>
</dbReference>
<reference evidence="2" key="2">
    <citation type="journal article" date="2024" name="Plant">
        <title>Genomic evolution and insights into agronomic trait innovations of Sesamum species.</title>
        <authorList>
            <person name="Miao H."/>
            <person name="Wang L."/>
            <person name="Qu L."/>
            <person name="Liu H."/>
            <person name="Sun Y."/>
            <person name="Le M."/>
            <person name="Wang Q."/>
            <person name="Wei S."/>
            <person name="Zheng Y."/>
            <person name="Lin W."/>
            <person name="Duan Y."/>
            <person name="Cao H."/>
            <person name="Xiong S."/>
            <person name="Wang X."/>
            <person name="Wei L."/>
            <person name="Li C."/>
            <person name="Ma Q."/>
            <person name="Ju M."/>
            <person name="Zhao R."/>
            <person name="Li G."/>
            <person name="Mu C."/>
            <person name="Tian Q."/>
            <person name="Mei H."/>
            <person name="Zhang T."/>
            <person name="Gao T."/>
            <person name="Zhang H."/>
        </authorList>
    </citation>
    <scope>NUCLEOTIDE SEQUENCE</scope>
    <source>
        <strain evidence="2">G02</strain>
    </source>
</reference>